<reference evidence="3" key="1">
    <citation type="submission" date="2021-02" db="EMBL/GenBank/DDBJ databases">
        <title>First Annotated Genome of the Yellow-green Alga Tribonema minus.</title>
        <authorList>
            <person name="Mahan K.M."/>
        </authorList>
    </citation>
    <scope>NUCLEOTIDE SEQUENCE</scope>
    <source>
        <strain evidence="3">UTEX B ZZ1240</strain>
    </source>
</reference>
<feature type="region of interest" description="Disordered" evidence="1">
    <location>
        <begin position="649"/>
        <end position="669"/>
    </location>
</feature>
<dbReference type="Proteomes" id="UP000664859">
    <property type="component" value="Unassembled WGS sequence"/>
</dbReference>
<organism evidence="3 4">
    <name type="scientific">Tribonema minus</name>
    <dbReference type="NCBI Taxonomy" id="303371"/>
    <lineage>
        <taxon>Eukaryota</taxon>
        <taxon>Sar</taxon>
        <taxon>Stramenopiles</taxon>
        <taxon>Ochrophyta</taxon>
        <taxon>PX clade</taxon>
        <taxon>Xanthophyceae</taxon>
        <taxon>Tribonematales</taxon>
        <taxon>Tribonemataceae</taxon>
        <taxon>Tribonema</taxon>
    </lineage>
</organism>
<evidence type="ECO:0000313" key="4">
    <source>
        <dbReference type="Proteomes" id="UP000664859"/>
    </source>
</evidence>
<evidence type="ECO:0000256" key="1">
    <source>
        <dbReference type="SAM" id="MobiDB-lite"/>
    </source>
</evidence>
<accession>A0A836CAT8</accession>
<feature type="transmembrane region" description="Helical" evidence="2">
    <location>
        <begin position="57"/>
        <end position="74"/>
    </location>
</feature>
<dbReference type="PANTHER" id="PTHR36513">
    <property type="entry name" value="ABC TRANSMEMBRANE TYPE-1 DOMAIN-CONTAINING PROTEIN"/>
    <property type="match status" value="1"/>
</dbReference>
<feature type="transmembrane region" description="Helical" evidence="2">
    <location>
        <begin position="144"/>
        <end position="165"/>
    </location>
</feature>
<name>A0A836CAT8_9STRA</name>
<dbReference type="InterPro" id="IPR029058">
    <property type="entry name" value="AB_hydrolase_fold"/>
</dbReference>
<dbReference type="OrthoDB" id="10251508at2759"/>
<keyword evidence="2" id="KW-0812">Transmembrane</keyword>
<keyword evidence="2" id="KW-1133">Transmembrane helix</keyword>
<evidence type="ECO:0000313" key="3">
    <source>
        <dbReference type="EMBL" id="KAG5178253.1"/>
    </source>
</evidence>
<dbReference type="InterPro" id="IPR010297">
    <property type="entry name" value="DUF900_hydrolase"/>
</dbReference>
<evidence type="ECO:0000256" key="2">
    <source>
        <dbReference type="SAM" id="Phobius"/>
    </source>
</evidence>
<comment type="caution">
    <text evidence="3">The sequence shown here is derived from an EMBL/GenBank/DDBJ whole genome shotgun (WGS) entry which is preliminary data.</text>
</comment>
<dbReference type="SUPFAM" id="SSF53474">
    <property type="entry name" value="alpha/beta-Hydrolases"/>
    <property type="match status" value="1"/>
</dbReference>
<feature type="transmembrane region" description="Helical" evidence="2">
    <location>
        <begin position="104"/>
        <end position="124"/>
    </location>
</feature>
<keyword evidence="4" id="KW-1185">Reference proteome</keyword>
<dbReference type="PANTHER" id="PTHR36513:SF1">
    <property type="entry name" value="TRANSMEMBRANE PROTEIN"/>
    <property type="match status" value="1"/>
</dbReference>
<proteinExistence type="predicted"/>
<gene>
    <name evidence="3" type="ORF">JKP88DRAFT_329974</name>
</gene>
<sequence>MGMPRKRVGEKTRKIDAVATGGKLSWNTDVTFYFMMHRRLLRKLQGTYRRDMTYERWAKRGLYMVAFLCALVLVTETSDIGPKIGYIVLLLAVMWVFDKLFSYLSVAVLWFYLAWFAIFCKTGQLSAIVRGRTQGADTEFRNDALLAAAVMCLVSVVASVARIHFYPYAVQNQKLGRRWFGVRAADSPDTLQYLSWPRRMLLKLPKWVRRLGKLPDATRWRKVSYTGGLDENGRPHGAGQWTETGPHGEILLGWWHHGVPAAPFRSLESDTGYAFHAMRVVAATCRPEDEGLEGMDTFPSHRPNGFGYMVLSTECSVSGMFFRHLPEITTQVAPSPSAPGALYCVSRLVSPIDGILNKKHYPMGGIRFVGAGWDADYKVETAAPVHGGTAEAESATAKALSAEAETLRGELRAKININCAMARSGKSHRQLAKMLPLSAPEDAEALIFIHGFATTTAFAIKAIAQMFSLGDFPPYIFPFVFSWPGGMVLTYQLARDRAATNPRTHADLIQLLQDIRAAGIRKVSIMTHSMGARVLMGTCWRFDEVFATIDSAKDTGVDTSGLLQLQTVTCLNPDFEMIKFTKPGGTFDQISRFCSVMTVYADAKDGALLAGSIVMTVYADAKDGALLAGSIMNWADSLGRQIHGLKRPEPAAAPTEDQSPAADNSASVVKEEAKSIAIDTIAMEEGTAAATATPPPSARSSTTLAAALQAGGGGSGSGADFGTSVGLDVTGSPMASTAAASAMAQTSRRRRETDVGAMKRLNRALLSGSSAQHVRRMKGLNRALLGGGGGSGARVVGMPSGKSFGGASITQPSVATALGDEVQALQMSGGSVGVTLASMTGEKARDEVEVVAEYMEEDEEEEAEDWLDMDVIDTTWLENNIHSMRHSFFNINPTIVDDLRELIVHHRRAEDRVQVTHKFNNVFSFMVAPNSVKNP</sequence>
<dbReference type="Pfam" id="PF05990">
    <property type="entry name" value="DUF900"/>
    <property type="match status" value="1"/>
</dbReference>
<dbReference type="EMBL" id="JAFCMP010000516">
    <property type="protein sequence ID" value="KAG5178253.1"/>
    <property type="molecule type" value="Genomic_DNA"/>
</dbReference>
<protein>
    <submittedName>
        <fullName evidence="3">Uncharacterized protein</fullName>
    </submittedName>
</protein>
<dbReference type="AlphaFoldDB" id="A0A836CAT8"/>
<feature type="compositionally biased region" description="Polar residues" evidence="1">
    <location>
        <begin position="656"/>
        <end position="667"/>
    </location>
</feature>
<keyword evidence="2" id="KW-0472">Membrane</keyword>